<gene>
    <name evidence="1" type="ORF">B0H16DRAFT_1599410</name>
</gene>
<dbReference type="Gene3D" id="2.120.10.70">
    <property type="entry name" value="Fucose-specific lectin"/>
    <property type="match status" value="1"/>
</dbReference>
<keyword evidence="2" id="KW-1185">Reference proteome</keyword>
<reference evidence="1" key="1">
    <citation type="submission" date="2023-03" db="EMBL/GenBank/DDBJ databases">
        <title>Massive genome expansion in bonnet fungi (Mycena s.s.) driven by repeated elements and novel gene families across ecological guilds.</title>
        <authorList>
            <consortium name="Lawrence Berkeley National Laboratory"/>
            <person name="Harder C.B."/>
            <person name="Miyauchi S."/>
            <person name="Viragh M."/>
            <person name="Kuo A."/>
            <person name="Thoen E."/>
            <person name="Andreopoulos B."/>
            <person name="Lu D."/>
            <person name="Skrede I."/>
            <person name="Drula E."/>
            <person name="Henrissat B."/>
            <person name="Morin E."/>
            <person name="Kohler A."/>
            <person name="Barry K."/>
            <person name="LaButti K."/>
            <person name="Morin E."/>
            <person name="Salamov A."/>
            <person name="Lipzen A."/>
            <person name="Mereny Z."/>
            <person name="Hegedus B."/>
            <person name="Baldrian P."/>
            <person name="Stursova M."/>
            <person name="Weitz H."/>
            <person name="Taylor A."/>
            <person name="Grigoriev I.V."/>
            <person name="Nagy L.G."/>
            <person name="Martin F."/>
            <person name="Kauserud H."/>
        </authorList>
    </citation>
    <scope>NUCLEOTIDE SEQUENCE</scope>
    <source>
        <strain evidence="1">CBHHK182m</strain>
    </source>
</reference>
<dbReference type="SUPFAM" id="SSF89372">
    <property type="entry name" value="Fucose-specific lectin"/>
    <property type="match status" value="1"/>
</dbReference>
<organism evidence="1 2">
    <name type="scientific">Mycena metata</name>
    <dbReference type="NCBI Taxonomy" id="1033252"/>
    <lineage>
        <taxon>Eukaryota</taxon>
        <taxon>Fungi</taxon>
        <taxon>Dikarya</taxon>
        <taxon>Basidiomycota</taxon>
        <taxon>Agaricomycotina</taxon>
        <taxon>Agaricomycetes</taxon>
        <taxon>Agaricomycetidae</taxon>
        <taxon>Agaricales</taxon>
        <taxon>Marasmiineae</taxon>
        <taxon>Mycenaceae</taxon>
        <taxon>Mycena</taxon>
    </lineage>
</organism>
<name>A0AAD7HL98_9AGAR</name>
<sequence length="168" mass="17375">MIAPSPDIVPIAPMGDVAAVQIATGDARVFFQDSTGNIVIARVTQPLLNGGTYIAIGPVVPAREVLPSTPIVAIAANTATWTAIRIYFLSPANVLSEYTWAPGGFSGGPSCTTCLTAQGIVVESSKVLYALANTQFNQFRVGFVSAGQPATISEAENLAGSWGVATYV</sequence>
<dbReference type="EMBL" id="JARKIB010000214">
    <property type="protein sequence ID" value="KAJ7723063.1"/>
    <property type="molecule type" value="Genomic_DNA"/>
</dbReference>
<comment type="caution">
    <text evidence="1">The sequence shown here is derived from an EMBL/GenBank/DDBJ whole genome shotgun (WGS) entry which is preliminary data.</text>
</comment>
<accession>A0AAD7HL98</accession>
<evidence type="ECO:0000313" key="1">
    <source>
        <dbReference type="EMBL" id="KAJ7723063.1"/>
    </source>
</evidence>
<dbReference type="Proteomes" id="UP001215598">
    <property type="component" value="Unassembled WGS sequence"/>
</dbReference>
<evidence type="ECO:0000313" key="2">
    <source>
        <dbReference type="Proteomes" id="UP001215598"/>
    </source>
</evidence>
<proteinExistence type="predicted"/>
<protein>
    <submittedName>
        <fullName evidence="1">Uncharacterized protein</fullName>
    </submittedName>
</protein>
<dbReference type="AlphaFoldDB" id="A0AAD7HL98"/>